<dbReference type="FunCoup" id="A0A1U8AGA7">
    <property type="interactions" value="1404"/>
</dbReference>
<dbReference type="AlphaFoldDB" id="A0A1U8AGA7"/>
<dbReference type="InterPro" id="IPR002885">
    <property type="entry name" value="PPR_rpt"/>
</dbReference>
<organism evidence="3 4">
    <name type="scientific">Nelumbo nucifera</name>
    <name type="common">Sacred lotus</name>
    <dbReference type="NCBI Taxonomy" id="4432"/>
    <lineage>
        <taxon>Eukaryota</taxon>
        <taxon>Viridiplantae</taxon>
        <taxon>Streptophyta</taxon>
        <taxon>Embryophyta</taxon>
        <taxon>Tracheophyta</taxon>
        <taxon>Spermatophyta</taxon>
        <taxon>Magnoliopsida</taxon>
        <taxon>Proteales</taxon>
        <taxon>Nelumbonaceae</taxon>
        <taxon>Nelumbo</taxon>
    </lineage>
</organism>
<dbReference type="PROSITE" id="PS51375">
    <property type="entry name" value="PPR"/>
    <property type="match status" value="4"/>
</dbReference>
<dbReference type="Pfam" id="PF13041">
    <property type="entry name" value="PPR_2"/>
    <property type="match status" value="1"/>
</dbReference>
<dbReference type="OrthoDB" id="119302at2759"/>
<sequence length="830" mass="94140">MHRSLTRTPLRLIADSFFKSKAHGKRRRNVAERMESSLTSATSGGDTGNNPFGLKGESVTGSTQVQIVNALRSGRRERASAMLSNLCYGNYLLKANDFVYILDYCARSPDPLFVLETWKFMEEKGIVMNKRCYMSITRALSKGGYLDEAFNWLAFLGDDHQKCPVLPMCNIFLNGCGQMQRLDHANYCLDLMEHQLTGKSEVTYWELLKLAVWQQSLSTVHEIWKECTKYYNPSIILLRKFIWSYTRLRDLASAYKVLQYMVALAFKRSDFVNTSAEGKFRSSRLDIPIPSNIELAIENTMEKSPFLTLSSLEDYLPKMETDTRSKNIDIAKPDSAGLSLTRKYIDSMRVMKVLRWSFSDVIHACAQSRNSELAEQLFLQMHDLGLQPSEHTYDGFIKALVSGRGVTDGMEVVKTMEKSNLKPYNATLATLSIGCSKNLELDLAETFLDQIVESSYAHPFNELLAACDVMDEPERAVRVLAKMKHLKLKLDIRTYELLFSLFGNVNAPYEKGNMLSMVDVAKRINAIETDMLKNGVQHSHLSMVNLLKALGTEGMIRELIQYLHVAENLFCHANTSPGTAIYNTVLHSLVEANESHMAIEVFRNMKLCGLPPDAATYNIMIDCCSITRCFRSALALVSMMLRDGFCPQICTYTALIKILLANEDFSEALNLLDQAHYEGIQSDVLLINTFLEEAYLKGRIDMMESIVERMHQEKIQPDPSTCHYVFSAYVDRGFHSTAMEALQVLSMRMISEESTLIEKRAEFEDDFVYNEDLETESRILKLFKGSEQNLAAALLNLRWCAIVGYSISWLPNESAWAKRLNSSYGPRKAS</sequence>
<name>A0A1U8AGA7_NELNU</name>
<dbReference type="Gene3D" id="1.25.40.10">
    <property type="entry name" value="Tetratricopeptide repeat domain"/>
    <property type="match status" value="4"/>
</dbReference>
<dbReference type="PANTHER" id="PTHR47859:SF1">
    <property type="entry name" value="PENTATRICOPEPTIDE REPEAT-CONTAINING PROTEIN"/>
    <property type="match status" value="1"/>
</dbReference>
<dbReference type="RefSeq" id="XP_010266132.1">
    <property type="nucleotide sequence ID" value="XM_010267830.2"/>
</dbReference>
<accession>A0A1U8AGA7</accession>
<evidence type="ECO:0000256" key="1">
    <source>
        <dbReference type="SAM" id="MobiDB-lite"/>
    </source>
</evidence>
<dbReference type="Pfam" id="PF23276">
    <property type="entry name" value="TPR_24"/>
    <property type="match status" value="1"/>
</dbReference>
<dbReference type="PANTHER" id="PTHR47859">
    <property type="entry name" value="PENTATRICOPEPTIDE REPEAT-CONTAINING PROTEIN"/>
    <property type="match status" value="1"/>
</dbReference>
<dbReference type="STRING" id="4432.A0A1U8AGA7"/>
<dbReference type="KEGG" id="nnu:104603732"/>
<dbReference type="InterPro" id="IPR057027">
    <property type="entry name" value="TPR_mt"/>
</dbReference>
<feature type="region of interest" description="Disordered" evidence="1">
    <location>
        <begin position="24"/>
        <end position="58"/>
    </location>
</feature>
<protein>
    <submittedName>
        <fullName evidence="4">Pentatricopeptide repeat-containing protein At1g76280 isoform X1</fullName>
    </submittedName>
</protein>
<proteinExistence type="predicted"/>
<dbReference type="Pfam" id="PF13812">
    <property type="entry name" value="PPR_3"/>
    <property type="match status" value="1"/>
</dbReference>
<dbReference type="Proteomes" id="UP000189703">
    <property type="component" value="Unplaced"/>
</dbReference>
<dbReference type="InterPro" id="IPR011990">
    <property type="entry name" value="TPR-like_helical_dom_sf"/>
</dbReference>
<evidence type="ECO:0000313" key="4">
    <source>
        <dbReference type="RefSeq" id="XP_010266132.1"/>
    </source>
</evidence>
<dbReference type="OMA" id="PLRKFIW"/>
<keyword evidence="3" id="KW-1185">Reference proteome</keyword>
<dbReference type="NCBIfam" id="TIGR00756">
    <property type="entry name" value="PPR"/>
    <property type="match status" value="3"/>
</dbReference>
<dbReference type="GeneID" id="104603732"/>
<evidence type="ECO:0000313" key="3">
    <source>
        <dbReference type="Proteomes" id="UP000189703"/>
    </source>
</evidence>
<dbReference type="eggNOG" id="KOG4197">
    <property type="taxonomic scope" value="Eukaryota"/>
</dbReference>
<feature type="compositionally biased region" description="Polar residues" evidence="1">
    <location>
        <begin position="36"/>
        <end position="50"/>
    </location>
</feature>
<evidence type="ECO:0000259" key="2">
    <source>
        <dbReference type="Pfam" id="PF23276"/>
    </source>
</evidence>
<feature type="domain" description="Pentatricopeptide repeat-containing protein-mitochondrial" evidence="2">
    <location>
        <begin position="360"/>
        <end position="479"/>
    </location>
</feature>
<reference evidence="4" key="1">
    <citation type="submission" date="2025-08" db="UniProtKB">
        <authorList>
            <consortium name="RefSeq"/>
        </authorList>
    </citation>
    <scope>IDENTIFICATION</scope>
</reference>
<gene>
    <name evidence="4" type="primary">LOC104603732</name>
</gene>